<dbReference type="AlphaFoldDB" id="A0A085ZD05"/>
<proteinExistence type="predicted"/>
<dbReference type="EMBL" id="JPRO01000012">
    <property type="protein sequence ID" value="KFF02319.1"/>
    <property type="molecule type" value="Genomic_DNA"/>
</dbReference>
<accession>A0A085ZD05</accession>
<feature type="domain" description="Endonuclease GajA/Old nuclease/RecF-like AAA" evidence="1">
    <location>
        <begin position="38"/>
        <end position="488"/>
    </location>
</feature>
<dbReference type="InterPro" id="IPR041685">
    <property type="entry name" value="AAA_GajA/Old/RecF-like"/>
</dbReference>
<organism evidence="2 3">
    <name type="scientific">Chryseobacterium luteum</name>
    <dbReference type="NCBI Taxonomy" id="421531"/>
    <lineage>
        <taxon>Bacteria</taxon>
        <taxon>Pseudomonadati</taxon>
        <taxon>Bacteroidota</taxon>
        <taxon>Flavobacteriia</taxon>
        <taxon>Flavobacteriales</taxon>
        <taxon>Weeksellaceae</taxon>
        <taxon>Chryseobacterium group</taxon>
        <taxon>Chryseobacterium</taxon>
    </lineage>
</organism>
<protein>
    <recommendedName>
        <fullName evidence="1">Endonuclease GajA/Old nuclease/RecF-like AAA domain-containing protein</fullName>
    </recommendedName>
</protein>
<sequence>MGKFEGEFIFGWWKSLRFSAIMIIWYYVYLNINKETTMIKEIVIKNLYGVFTHKIKTKKNNITLILGENGIGKTVILKLIKSLFDNNFYELGKHDFEIFSVYLENNSLIEVKKKSSNKALNHFRPENYSLEITYYENSKSKKTGNSHFKLSSDTIYEFYKSGNEPRNRRFLNPDLFYTLKNYLPIPIDRVSSNRIIDLNSGRIYGIHELIDRFAEYLPNDIKEVFSNESIPEWFTLKIKSYKVKLIETQRLLTKIKSDDQEYKNAVTQSTEELKSILRTKTLEATNLSTKLDRTYTNRLIEKVRLRNNSSINDIEDSLIKLEDRRNFLINVGLLENDNEAINSISDINNNTDDIELLKDVLEVYIDDSNAKLKTYDDLSEKLNSLIEIINKRFNYKNFSINKNEGFLFKSDITGKRIPLTNLSSGEQHELVLFYELLFNTPSNSTILIDEPEISLHISWQNEFINDLKEIISINNISAIVATHSPDIINGNWDLTVELSR</sequence>
<dbReference type="InterPro" id="IPR051396">
    <property type="entry name" value="Bact_Antivir_Def_Nuclease"/>
</dbReference>
<dbReference type="PANTHER" id="PTHR43581:SF2">
    <property type="entry name" value="EXCINUCLEASE ATPASE SUBUNIT"/>
    <property type="match status" value="1"/>
</dbReference>
<evidence type="ECO:0000259" key="1">
    <source>
        <dbReference type="Pfam" id="PF13175"/>
    </source>
</evidence>
<evidence type="ECO:0000313" key="2">
    <source>
        <dbReference type="EMBL" id="KFF02319.1"/>
    </source>
</evidence>
<reference evidence="2 3" key="1">
    <citation type="submission" date="2014-07" db="EMBL/GenBank/DDBJ databases">
        <title>Genome of Chryseobacterium luteum DSM 18605.</title>
        <authorList>
            <person name="Stropko S.J."/>
            <person name="Pipes S.E."/>
            <person name="Newman J.D."/>
        </authorList>
    </citation>
    <scope>NUCLEOTIDE SEQUENCE [LARGE SCALE GENOMIC DNA]</scope>
    <source>
        <strain evidence="2 3">DSM 18605</strain>
    </source>
</reference>
<dbReference type="eggNOG" id="COG4637">
    <property type="taxonomic scope" value="Bacteria"/>
</dbReference>
<dbReference type="PANTHER" id="PTHR43581">
    <property type="entry name" value="ATP/GTP PHOSPHATASE"/>
    <property type="match status" value="1"/>
</dbReference>
<comment type="caution">
    <text evidence="2">The sequence shown here is derived from an EMBL/GenBank/DDBJ whole genome shotgun (WGS) entry which is preliminary data.</text>
</comment>
<dbReference type="InterPro" id="IPR027417">
    <property type="entry name" value="P-loop_NTPase"/>
</dbReference>
<dbReference type="Proteomes" id="UP000028703">
    <property type="component" value="Unassembled WGS sequence"/>
</dbReference>
<name>A0A085ZD05_9FLAO</name>
<evidence type="ECO:0000313" key="3">
    <source>
        <dbReference type="Proteomes" id="UP000028703"/>
    </source>
</evidence>
<dbReference type="Gene3D" id="3.40.50.300">
    <property type="entry name" value="P-loop containing nucleotide triphosphate hydrolases"/>
    <property type="match status" value="1"/>
</dbReference>
<dbReference type="OrthoDB" id="9815944at2"/>
<dbReference type="SUPFAM" id="SSF52540">
    <property type="entry name" value="P-loop containing nucleoside triphosphate hydrolases"/>
    <property type="match status" value="1"/>
</dbReference>
<gene>
    <name evidence="2" type="ORF">IX38_13945</name>
</gene>
<keyword evidence="3" id="KW-1185">Reference proteome</keyword>
<dbReference type="STRING" id="421531.IX38_13945"/>
<dbReference type="Pfam" id="PF13175">
    <property type="entry name" value="AAA_15"/>
    <property type="match status" value="1"/>
</dbReference>